<evidence type="ECO:0000256" key="8">
    <source>
        <dbReference type="ARBA" id="ARBA00046432"/>
    </source>
</evidence>
<dbReference type="GO" id="GO:0005851">
    <property type="term" value="C:eukaryotic translation initiation factor 2B complex"/>
    <property type="evidence" value="ECO:0007669"/>
    <property type="project" value="TreeGrafter"/>
</dbReference>
<comment type="similarity">
    <text evidence="2 9">Belongs to the eIF-2B alpha/beta/delta subunits family.</text>
</comment>
<dbReference type="Gene3D" id="3.40.50.10470">
    <property type="entry name" value="Translation initiation factor eif-2b, domain 2"/>
    <property type="match status" value="1"/>
</dbReference>
<dbReference type="InParanoid" id="Q23ZF6"/>
<dbReference type="RefSeq" id="XP_001022146.1">
    <property type="nucleotide sequence ID" value="XM_001022146.3"/>
</dbReference>
<gene>
    <name evidence="10" type="ORF">TTHERM_00787070</name>
</gene>
<dbReference type="Gene3D" id="1.20.120.1070">
    <property type="entry name" value="Translation initiation factor eIF-2B, N-terminal domain"/>
    <property type="match status" value="1"/>
</dbReference>
<evidence type="ECO:0000313" key="10">
    <source>
        <dbReference type="EMBL" id="EAS01901.1"/>
    </source>
</evidence>
<reference evidence="11" key="1">
    <citation type="journal article" date="2006" name="PLoS Biol.">
        <title>Macronuclear genome sequence of the ciliate Tetrahymena thermophila, a model eukaryote.</title>
        <authorList>
            <person name="Eisen J.A."/>
            <person name="Coyne R.S."/>
            <person name="Wu M."/>
            <person name="Wu D."/>
            <person name="Thiagarajan M."/>
            <person name="Wortman J.R."/>
            <person name="Badger J.H."/>
            <person name="Ren Q."/>
            <person name="Amedeo P."/>
            <person name="Jones K.M."/>
            <person name="Tallon L.J."/>
            <person name="Delcher A.L."/>
            <person name="Salzberg S.L."/>
            <person name="Silva J.C."/>
            <person name="Haas B.J."/>
            <person name="Majoros W.H."/>
            <person name="Farzad M."/>
            <person name="Carlton J.M."/>
            <person name="Smith R.K. Jr."/>
            <person name="Garg J."/>
            <person name="Pearlman R.E."/>
            <person name="Karrer K.M."/>
            <person name="Sun L."/>
            <person name="Manning G."/>
            <person name="Elde N.C."/>
            <person name="Turkewitz A.P."/>
            <person name="Asai D.J."/>
            <person name="Wilkes D.E."/>
            <person name="Wang Y."/>
            <person name="Cai H."/>
            <person name="Collins K."/>
            <person name="Stewart B.A."/>
            <person name="Lee S.R."/>
            <person name="Wilamowska K."/>
            <person name="Weinberg Z."/>
            <person name="Ruzzo W.L."/>
            <person name="Wloga D."/>
            <person name="Gaertig J."/>
            <person name="Frankel J."/>
            <person name="Tsao C.-C."/>
            <person name="Gorovsky M.A."/>
            <person name="Keeling P.J."/>
            <person name="Waller R.F."/>
            <person name="Patron N.J."/>
            <person name="Cherry J.M."/>
            <person name="Stover N.A."/>
            <person name="Krieger C.J."/>
            <person name="del Toro C."/>
            <person name="Ryder H.F."/>
            <person name="Williamson S.C."/>
            <person name="Barbeau R.A."/>
            <person name="Hamilton E.P."/>
            <person name="Orias E."/>
        </authorList>
    </citation>
    <scope>NUCLEOTIDE SEQUENCE [LARGE SCALE GENOMIC DNA]</scope>
    <source>
        <strain evidence="11">SB210</strain>
    </source>
</reference>
<evidence type="ECO:0000256" key="5">
    <source>
        <dbReference type="ARBA" id="ARBA00022917"/>
    </source>
</evidence>
<dbReference type="InterPro" id="IPR037171">
    <property type="entry name" value="NagB/RpiA_transferase-like"/>
</dbReference>
<dbReference type="Pfam" id="PF01008">
    <property type="entry name" value="IF-2B"/>
    <property type="match status" value="1"/>
</dbReference>
<evidence type="ECO:0000256" key="9">
    <source>
        <dbReference type="RuleBase" id="RU003814"/>
    </source>
</evidence>
<dbReference type="PANTHER" id="PTHR45860:SF1">
    <property type="entry name" value="TRANSLATION INITIATION FACTOR EIF-2B SUBUNIT ALPHA"/>
    <property type="match status" value="1"/>
</dbReference>
<dbReference type="FunCoup" id="Q23ZF6">
    <property type="interactions" value="557"/>
</dbReference>
<dbReference type="GO" id="GO:0003743">
    <property type="term" value="F:translation initiation factor activity"/>
    <property type="evidence" value="ECO:0007669"/>
    <property type="project" value="UniProtKB-KW"/>
</dbReference>
<sequence length="324" mass="36088">MSNTFEERAFEIFKNHCSNEEDNDYASNLIKALIDIISESKEQTMQGLTRNIKQSAEYIVEKSQTSGFLGSRTNLFLKSTASIFQHYINKGLQYYGGDNMEELKQNLKKVGKELLDIASQSKDKIRINALEFLQNGITILIFGHSTVVADSLIFGANKGIKFSCIVCETRPKCEGYLMYKKLTNHNIPCKFICDSALGTAVEEADLVLVGAEAVVENGGIINRIGTYTAALCAKSLKKQFYVLAESFKFARMFPLSQKDLPDSVKNSQDFDVVGDTFGLKKENINVLNPVCDYTPPNLITLLFTDVGIFTPSAVSDELIQIFNN</sequence>
<evidence type="ECO:0000313" key="11">
    <source>
        <dbReference type="Proteomes" id="UP000009168"/>
    </source>
</evidence>
<dbReference type="OrthoDB" id="10249309at2759"/>
<comment type="subcellular location">
    <subcellularLocation>
        <location evidence="1">Cytoplasm</location>
        <location evidence="1">Cytosol</location>
    </subcellularLocation>
</comment>
<proteinExistence type="inferred from homology"/>
<evidence type="ECO:0000256" key="7">
    <source>
        <dbReference type="ARBA" id="ARBA00044236"/>
    </source>
</evidence>
<keyword evidence="5" id="KW-0648">Protein biosynthesis</keyword>
<accession>Q23ZF6</accession>
<dbReference type="AlphaFoldDB" id="Q23ZF6"/>
<dbReference type="PANTHER" id="PTHR45860">
    <property type="entry name" value="TRANSLATION INITIATION FACTOR EIF-2B SUBUNIT ALPHA"/>
    <property type="match status" value="1"/>
</dbReference>
<evidence type="ECO:0000256" key="4">
    <source>
        <dbReference type="ARBA" id="ARBA00022540"/>
    </source>
</evidence>
<dbReference type="GeneID" id="7831191"/>
<dbReference type="EMBL" id="GG662552">
    <property type="protein sequence ID" value="EAS01901.1"/>
    <property type="molecule type" value="Genomic_DNA"/>
</dbReference>
<name>Q23ZF6_TETTS</name>
<dbReference type="InterPro" id="IPR000649">
    <property type="entry name" value="IF-2B-related"/>
</dbReference>
<dbReference type="InterPro" id="IPR042529">
    <property type="entry name" value="IF_2B-like_C"/>
</dbReference>
<keyword evidence="11" id="KW-1185">Reference proteome</keyword>
<comment type="subunit">
    <text evidence="8">Component of the translation initiation factor 2B (eIF2B) complex which is a heterodecamer of two sets of five different subunits: alpha, beta, gamma, delta and epsilon. Subunits alpha, beta and delta comprise a regulatory subcomplex and subunits epsilon and gamma comprise a catalytic subcomplex. Within the complex, the hexameric regulatory complex resides at the center, with the two heterodimeric catalytic subcomplexes bound on opposite sides.</text>
</comment>
<evidence type="ECO:0000256" key="2">
    <source>
        <dbReference type="ARBA" id="ARBA00007251"/>
    </source>
</evidence>
<dbReference type="InterPro" id="IPR051501">
    <property type="entry name" value="eIF2B_alpha/beta/delta"/>
</dbReference>
<evidence type="ECO:0000256" key="3">
    <source>
        <dbReference type="ARBA" id="ARBA00022490"/>
    </source>
</evidence>
<dbReference type="KEGG" id="tet:TTHERM_00787070"/>
<dbReference type="InterPro" id="IPR042528">
    <property type="entry name" value="elF-2B_alpha_N"/>
</dbReference>
<evidence type="ECO:0000256" key="6">
    <source>
        <dbReference type="ARBA" id="ARBA00044208"/>
    </source>
</evidence>
<protein>
    <recommendedName>
        <fullName evidence="6">Translation initiation factor eIF2B subunit alpha</fullName>
    </recommendedName>
    <alternativeName>
        <fullName evidence="7">eIF2B GDP-GTP exchange factor subunit alpha</fullName>
    </alternativeName>
</protein>
<organism evidence="10 11">
    <name type="scientific">Tetrahymena thermophila (strain SB210)</name>
    <dbReference type="NCBI Taxonomy" id="312017"/>
    <lineage>
        <taxon>Eukaryota</taxon>
        <taxon>Sar</taxon>
        <taxon>Alveolata</taxon>
        <taxon>Ciliophora</taxon>
        <taxon>Intramacronucleata</taxon>
        <taxon>Oligohymenophorea</taxon>
        <taxon>Hymenostomatida</taxon>
        <taxon>Tetrahymenina</taxon>
        <taxon>Tetrahymenidae</taxon>
        <taxon>Tetrahymena</taxon>
    </lineage>
</organism>
<dbReference type="SUPFAM" id="SSF100950">
    <property type="entry name" value="NagB/RpiA/CoA transferase-like"/>
    <property type="match status" value="1"/>
</dbReference>
<dbReference type="eggNOG" id="KOG1466">
    <property type="taxonomic scope" value="Eukaryota"/>
</dbReference>
<dbReference type="GO" id="GO:0005085">
    <property type="term" value="F:guanyl-nucleotide exchange factor activity"/>
    <property type="evidence" value="ECO:0007669"/>
    <property type="project" value="TreeGrafter"/>
</dbReference>
<dbReference type="STRING" id="312017.Q23ZF6"/>
<keyword evidence="3" id="KW-0963">Cytoplasm</keyword>
<dbReference type="OMA" id="GDWESCK"/>
<dbReference type="GO" id="GO:0005829">
    <property type="term" value="C:cytosol"/>
    <property type="evidence" value="ECO:0007669"/>
    <property type="project" value="UniProtKB-SubCell"/>
</dbReference>
<evidence type="ECO:0000256" key="1">
    <source>
        <dbReference type="ARBA" id="ARBA00004514"/>
    </source>
</evidence>
<keyword evidence="4 10" id="KW-0396">Initiation factor</keyword>
<dbReference type="HOGENOM" id="CLU_016218_0_2_1"/>
<dbReference type="Proteomes" id="UP000009168">
    <property type="component" value="Unassembled WGS sequence"/>
</dbReference>